<dbReference type="Gene3D" id="2.60.40.4060">
    <property type="entry name" value="Reeler domain"/>
    <property type="match status" value="1"/>
</dbReference>
<dbReference type="PROSITE" id="PS51019">
    <property type="entry name" value="REELIN"/>
    <property type="match status" value="1"/>
</dbReference>
<accession>A0A6P3E2P4</accession>
<evidence type="ECO:0000256" key="1">
    <source>
        <dbReference type="SAM" id="SignalP"/>
    </source>
</evidence>
<evidence type="ECO:0000259" key="2">
    <source>
        <dbReference type="PROSITE" id="PS51019"/>
    </source>
</evidence>
<gene>
    <name evidence="4" type="primary">LOC100749181</name>
</gene>
<evidence type="ECO:0000313" key="4">
    <source>
        <dbReference type="RefSeq" id="XP_003492456.1"/>
    </source>
</evidence>
<sequence>MSLIKRNVTFATLIVLSLVFVVYSFPDGAPVDTCVKPSKANEPNHGQAKSQSVQSSPYAFTASSSQYGPGSQITVTISGSSFKGFFLQARDPDTDNWIGSWAQTDNTNTHPECSAVTHADPYVKQHATLIWNAPPNARGRVYFTGTILKEYATYWSNLVATTKN</sequence>
<dbReference type="OrthoDB" id="2419613at2759"/>
<dbReference type="GO" id="GO:0016020">
    <property type="term" value="C:membrane"/>
    <property type="evidence" value="ECO:0007669"/>
    <property type="project" value="TreeGrafter"/>
</dbReference>
<reference evidence="4" key="1">
    <citation type="submission" date="2025-08" db="UniProtKB">
        <authorList>
            <consortium name="RefSeq"/>
        </authorList>
    </citation>
    <scope>IDENTIFICATION</scope>
</reference>
<keyword evidence="1" id="KW-0732">Signal</keyword>
<dbReference type="InterPro" id="IPR002861">
    <property type="entry name" value="Reeler_dom"/>
</dbReference>
<dbReference type="PANTHER" id="PTHR45828">
    <property type="entry name" value="CYTOCHROME B561/FERRIC REDUCTASE TRANSMEMBRANE"/>
    <property type="match status" value="1"/>
</dbReference>
<dbReference type="AlphaFoldDB" id="A0A6P3E2P4"/>
<name>A0A6P3E2P4_BOMIM</name>
<dbReference type="InterPro" id="IPR042307">
    <property type="entry name" value="Reeler_sf"/>
</dbReference>
<protein>
    <submittedName>
        <fullName evidence="4">Defense protein 3</fullName>
    </submittedName>
</protein>
<feature type="domain" description="Reelin" evidence="2">
    <location>
        <begin position="19"/>
        <end position="164"/>
    </location>
</feature>
<dbReference type="Pfam" id="PF02014">
    <property type="entry name" value="Reeler"/>
    <property type="match status" value="1"/>
</dbReference>
<dbReference type="RefSeq" id="XP_003492456.1">
    <property type="nucleotide sequence ID" value="XM_003492408.4"/>
</dbReference>
<keyword evidence="3" id="KW-1185">Reference proteome</keyword>
<dbReference type="GeneID" id="100749181"/>
<dbReference type="PANTHER" id="PTHR45828:SF40">
    <property type="entry name" value="REELIN DOMAIN-CONTAINING PROTEIN"/>
    <property type="match status" value="1"/>
</dbReference>
<feature type="chain" id="PRO_5028444781" evidence="1">
    <location>
        <begin position="25"/>
        <end position="164"/>
    </location>
</feature>
<dbReference type="OMA" id="LIWKAPQ"/>
<proteinExistence type="predicted"/>
<organism evidence="3 4">
    <name type="scientific">Bombus impatiens</name>
    <name type="common">Bumblebee</name>
    <dbReference type="NCBI Taxonomy" id="132113"/>
    <lineage>
        <taxon>Eukaryota</taxon>
        <taxon>Metazoa</taxon>
        <taxon>Ecdysozoa</taxon>
        <taxon>Arthropoda</taxon>
        <taxon>Hexapoda</taxon>
        <taxon>Insecta</taxon>
        <taxon>Pterygota</taxon>
        <taxon>Neoptera</taxon>
        <taxon>Endopterygota</taxon>
        <taxon>Hymenoptera</taxon>
        <taxon>Apocrita</taxon>
        <taxon>Aculeata</taxon>
        <taxon>Apoidea</taxon>
        <taxon>Anthophila</taxon>
        <taxon>Apidae</taxon>
        <taxon>Bombus</taxon>
        <taxon>Pyrobombus</taxon>
    </lineage>
</organism>
<dbReference type="Proteomes" id="UP000515180">
    <property type="component" value="Unplaced"/>
</dbReference>
<dbReference type="InterPro" id="IPR051237">
    <property type="entry name" value="Ferric-chelate_Red/DefProt"/>
</dbReference>
<dbReference type="KEGG" id="bim:100749181"/>
<dbReference type="CDD" id="cd08544">
    <property type="entry name" value="Reeler"/>
    <property type="match status" value="1"/>
</dbReference>
<evidence type="ECO:0000313" key="3">
    <source>
        <dbReference type="Proteomes" id="UP000515180"/>
    </source>
</evidence>
<feature type="signal peptide" evidence="1">
    <location>
        <begin position="1"/>
        <end position="24"/>
    </location>
</feature>